<name>A0ABS8SR89_DATST</name>
<evidence type="ECO:0000256" key="1">
    <source>
        <dbReference type="SAM" id="SignalP"/>
    </source>
</evidence>
<dbReference type="Proteomes" id="UP000823775">
    <property type="component" value="Unassembled WGS sequence"/>
</dbReference>
<accession>A0ABS8SR89</accession>
<dbReference type="SUPFAM" id="SSF56112">
    <property type="entry name" value="Protein kinase-like (PK-like)"/>
    <property type="match status" value="1"/>
</dbReference>
<feature type="chain" id="PRO_5046392999" evidence="1">
    <location>
        <begin position="22"/>
        <end position="195"/>
    </location>
</feature>
<sequence>MPRLNIPLCLIVLFLISQTSSTSTESAVDDYYCCLNTTTTTTNYNITNTSYHSNLKLLLSTLFNASKEHSLYKSSIGPAAVALIALENAFIKVLHKCCDEYRDDLSGVLTAESLLYDFTTIEAATNCFSMENKIGVGGFGDVYKAKVGYPIGEIISTGLDLSGLNPTKAWKLWKDGREMELIDPTHCDQIQDLKS</sequence>
<evidence type="ECO:0000313" key="2">
    <source>
        <dbReference type="EMBL" id="MCD7461284.1"/>
    </source>
</evidence>
<dbReference type="InterPro" id="IPR011009">
    <property type="entry name" value="Kinase-like_dom_sf"/>
</dbReference>
<keyword evidence="1" id="KW-0732">Signal</keyword>
<keyword evidence="3" id="KW-1185">Reference proteome</keyword>
<reference evidence="2 3" key="1">
    <citation type="journal article" date="2021" name="BMC Genomics">
        <title>Datura genome reveals duplications of psychoactive alkaloid biosynthetic genes and high mutation rate following tissue culture.</title>
        <authorList>
            <person name="Rajewski A."/>
            <person name="Carter-House D."/>
            <person name="Stajich J."/>
            <person name="Litt A."/>
        </authorList>
    </citation>
    <scope>NUCLEOTIDE SEQUENCE [LARGE SCALE GENOMIC DNA]</scope>
    <source>
        <strain evidence="2">AR-01</strain>
    </source>
</reference>
<organism evidence="2 3">
    <name type="scientific">Datura stramonium</name>
    <name type="common">Jimsonweed</name>
    <name type="synonym">Common thornapple</name>
    <dbReference type="NCBI Taxonomy" id="4076"/>
    <lineage>
        <taxon>Eukaryota</taxon>
        <taxon>Viridiplantae</taxon>
        <taxon>Streptophyta</taxon>
        <taxon>Embryophyta</taxon>
        <taxon>Tracheophyta</taxon>
        <taxon>Spermatophyta</taxon>
        <taxon>Magnoliopsida</taxon>
        <taxon>eudicotyledons</taxon>
        <taxon>Gunneridae</taxon>
        <taxon>Pentapetalae</taxon>
        <taxon>asterids</taxon>
        <taxon>lamiids</taxon>
        <taxon>Solanales</taxon>
        <taxon>Solanaceae</taxon>
        <taxon>Solanoideae</taxon>
        <taxon>Datureae</taxon>
        <taxon>Datura</taxon>
    </lineage>
</organism>
<proteinExistence type="predicted"/>
<dbReference type="Gene3D" id="3.30.200.20">
    <property type="entry name" value="Phosphorylase Kinase, domain 1"/>
    <property type="match status" value="1"/>
</dbReference>
<feature type="signal peptide" evidence="1">
    <location>
        <begin position="1"/>
        <end position="21"/>
    </location>
</feature>
<protein>
    <submittedName>
        <fullName evidence="2">Uncharacterized protein</fullName>
    </submittedName>
</protein>
<gene>
    <name evidence="2" type="ORF">HAX54_045821</name>
</gene>
<dbReference type="PANTHER" id="PTHR27006:SF634">
    <property type="entry name" value="RECEPTOR-LIKE SERINE_THREONINE-PROTEIN KINASE"/>
    <property type="match status" value="1"/>
</dbReference>
<comment type="caution">
    <text evidence="2">The sequence shown here is derived from an EMBL/GenBank/DDBJ whole genome shotgun (WGS) entry which is preliminary data.</text>
</comment>
<evidence type="ECO:0000313" key="3">
    <source>
        <dbReference type="Proteomes" id="UP000823775"/>
    </source>
</evidence>
<dbReference type="EMBL" id="JACEIK010000716">
    <property type="protein sequence ID" value="MCD7461284.1"/>
    <property type="molecule type" value="Genomic_DNA"/>
</dbReference>
<dbReference type="PANTHER" id="PTHR27006">
    <property type="entry name" value="PROMASTIGOTE SURFACE ANTIGEN PROTEIN PSA"/>
    <property type="match status" value="1"/>
</dbReference>